<dbReference type="EMBL" id="CP119311">
    <property type="protein sequence ID" value="WEK36909.1"/>
    <property type="molecule type" value="Genomic_DNA"/>
</dbReference>
<evidence type="ECO:0000256" key="3">
    <source>
        <dbReference type="ARBA" id="ARBA00018111"/>
    </source>
</evidence>
<proteinExistence type="inferred from homology"/>
<gene>
    <name evidence="5" type="primary">recX</name>
    <name evidence="8" type="ORF">P0Y53_05280</name>
</gene>
<comment type="function">
    <text evidence="5">Modulates RecA activity.</text>
</comment>
<dbReference type="PANTHER" id="PTHR33602:SF1">
    <property type="entry name" value="REGULATORY PROTEIN RECX FAMILY PROTEIN"/>
    <property type="match status" value="1"/>
</dbReference>
<evidence type="ECO:0000256" key="1">
    <source>
        <dbReference type="ARBA" id="ARBA00004496"/>
    </source>
</evidence>
<dbReference type="GO" id="GO:0006282">
    <property type="term" value="P:regulation of DNA repair"/>
    <property type="evidence" value="ECO:0007669"/>
    <property type="project" value="UniProtKB-UniRule"/>
</dbReference>
<evidence type="ECO:0000256" key="5">
    <source>
        <dbReference type="HAMAP-Rule" id="MF_01114"/>
    </source>
</evidence>
<feature type="domain" description="RecX third three-helical" evidence="7">
    <location>
        <begin position="105"/>
        <end position="151"/>
    </location>
</feature>
<evidence type="ECO:0000313" key="9">
    <source>
        <dbReference type="Proteomes" id="UP001220610"/>
    </source>
</evidence>
<reference evidence="8" key="1">
    <citation type="submission" date="2023-03" db="EMBL/GenBank/DDBJ databases">
        <title>Andean soil-derived lignocellulolytic bacterial consortium as a source of novel taxa and putative plastic-active enzymes.</title>
        <authorList>
            <person name="Diaz-Garcia L."/>
            <person name="Chuvochina M."/>
            <person name="Feuerriegel G."/>
            <person name="Bunk B."/>
            <person name="Sproer C."/>
            <person name="Streit W.R."/>
            <person name="Rodriguez L.M."/>
            <person name="Overmann J."/>
            <person name="Jimenez D.J."/>
        </authorList>
    </citation>
    <scope>NUCLEOTIDE SEQUENCE</scope>
    <source>
        <strain evidence="8">MAG 7</strain>
    </source>
</reference>
<name>A0AAJ5WT72_9BACT</name>
<feature type="domain" description="RecX second three-helical" evidence="6">
    <location>
        <begin position="57"/>
        <end position="98"/>
    </location>
</feature>
<evidence type="ECO:0000256" key="4">
    <source>
        <dbReference type="ARBA" id="ARBA00022490"/>
    </source>
</evidence>
<dbReference type="AlphaFoldDB" id="A0AAJ5WT72"/>
<dbReference type="HAMAP" id="MF_01114">
    <property type="entry name" value="RecX"/>
    <property type="match status" value="1"/>
</dbReference>
<comment type="subcellular location">
    <subcellularLocation>
        <location evidence="1 5">Cytoplasm</location>
    </subcellularLocation>
</comment>
<accession>A0AAJ5WT72</accession>
<evidence type="ECO:0000313" key="8">
    <source>
        <dbReference type="EMBL" id="WEK36909.1"/>
    </source>
</evidence>
<dbReference type="Proteomes" id="UP001220610">
    <property type="component" value="Chromosome"/>
</dbReference>
<dbReference type="Pfam" id="PF02631">
    <property type="entry name" value="RecX_HTH2"/>
    <property type="match status" value="1"/>
</dbReference>
<sequence length="159" mass="18967">MYRKQLSKEQALQKARHYCGYQERSHAEVKEKLYGYGLRRQEVEELLSQLIEENYLNEERFATLFAGGKFRMKQWGRVKIKYELKQKQISEYNIRQAMKEIDEADYLVTLRTLAEKKWATIKGEGVNLFVKMSKTTDYLLQKGFENDLVRQEIARLKAD</sequence>
<evidence type="ECO:0000256" key="2">
    <source>
        <dbReference type="ARBA" id="ARBA00009695"/>
    </source>
</evidence>
<evidence type="ECO:0000259" key="6">
    <source>
        <dbReference type="Pfam" id="PF02631"/>
    </source>
</evidence>
<dbReference type="Pfam" id="PF21981">
    <property type="entry name" value="RecX_HTH3"/>
    <property type="match status" value="1"/>
</dbReference>
<dbReference type="InterPro" id="IPR053925">
    <property type="entry name" value="RecX_HTH_3rd"/>
</dbReference>
<dbReference type="GO" id="GO:0005737">
    <property type="term" value="C:cytoplasm"/>
    <property type="evidence" value="ECO:0007669"/>
    <property type="project" value="UniProtKB-SubCell"/>
</dbReference>
<dbReference type="PANTHER" id="PTHR33602">
    <property type="entry name" value="REGULATORY PROTEIN RECX FAMILY PROTEIN"/>
    <property type="match status" value="1"/>
</dbReference>
<dbReference type="InterPro" id="IPR053924">
    <property type="entry name" value="RecX_HTH_2nd"/>
</dbReference>
<keyword evidence="4 5" id="KW-0963">Cytoplasm</keyword>
<organism evidence="8 9">
    <name type="scientific">Candidatus Pseudobacter hemicellulosilyticus</name>
    <dbReference type="NCBI Taxonomy" id="3121375"/>
    <lineage>
        <taxon>Bacteria</taxon>
        <taxon>Pseudomonadati</taxon>
        <taxon>Bacteroidota</taxon>
        <taxon>Chitinophagia</taxon>
        <taxon>Chitinophagales</taxon>
        <taxon>Chitinophagaceae</taxon>
        <taxon>Pseudobacter</taxon>
    </lineage>
</organism>
<evidence type="ECO:0000259" key="7">
    <source>
        <dbReference type="Pfam" id="PF21981"/>
    </source>
</evidence>
<dbReference type="InterPro" id="IPR003783">
    <property type="entry name" value="Regulatory_RecX"/>
</dbReference>
<dbReference type="Gene3D" id="1.10.10.10">
    <property type="entry name" value="Winged helix-like DNA-binding domain superfamily/Winged helix DNA-binding domain"/>
    <property type="match status" value="3"/>
</dbReference>
<protein>
    <recommendedName>
        <fullName evidence="3 5">Regulatory protein RecX</fullName>
    </recommendedName>
</protein>
<comment type="similarity">
    <text evidence="2 5">Belongs to the RecX family.</text>
</comment>
<dbReference type="InterPro" id="IPR036388">
    <property type="entry name" value="WH-like_DNA-bd_sf"/>
</dbReference>